<keyword evidence="13" id="KW-1185">Reference proteome</keyword>
<dbReference type="FunFam" id="3.30.160.60:FF:002343">
    <property type="entry name" value="Zinc finger protein 33A"/>
    <property type="match status" value="1"/>
</dbReference>
<dbReference type="GO" id="GO:0000978">
    <property type="term" value="F:RNA polymerase II cis-regulatory region sequence-specific DNA binding"/>
    <property type="evidence" value="ECO:0007669"/>
    <property type="project" value="TreeGrafter"/>
</dbReference>
<dbReference type="Proteomes" id="UP000695007">
    <property type="component" value="Unplaced"/>
</dbReference>
<evidence type="ECO:0000256" key="9">
    <source>
        <dbReference type="ARBA" id="ARBA00023242"/>
    </source>
</evidence>
<feature type="domain" description="C2H2-type" evidence="12">
    <location>
        <begin position="207"/>
        <end position="234"/>
    </location>
</feature>
<evidence type="ECO:0000256" key="1">
    <source>
        <dbReference type="ARBA" id="ARBA00004123"/>
    </source>
</evidence>
<name>A0AAJ6YUP7_9HYME</name>
<dbReference type="GeneID" id="105367607"/>
<dbReference type="PROSITE" id="PS50157">
    <property type="entry name" value="ZINC_FINGER_C2H2_2"/>
    <property type="match status" value="14"/>
</dbReference>
<accession>A0AAJ6YUP7</accession>
<sequence>MTSTSPNSQKKRKLKEASSPNVKELRPNARVGKLRRLAGAEAGTHSQQRRLEVAHSKISIDGVTYYKCRNCPKALSTSYNYFAHKRIHAREKLLTCKICSKNFTVTSSLTRHVRDVHDKIKDYDCGYCERRLASRIARDEHQRTHTNERPHICETCGKSFRQRASLSVHKRFHSKNFSFRCSQCGRAFPRKQDMERHELTHTDQKPYGCKVCGKSFRSSASAIRHRQSHDSSSKYICDVCGDSFSQERYMKSHKTKMHKDDQITLPKDTLYTFNCRDSTTINKELKLVQSVIYMYGICSEFSNRLQRDCSTFKEYKRAFRATLPAKRSRKKTPSPSKSVKKRSSRSIRKKSMHKVTKMKITSDVHCTSINLESKSSECLSFAEEKFQDLTEAEAEIVNNSAELNQSPEENSKSKKSCRGRNGSGLECRECNKKFRLYNSYQIHMRIHTGEKPYTCHICGKQFGQTGSLYYHLKHVHGGVKNHACDICGRCFAMKTAMEDHRRIHTGERPYICDSCGKSFKTKASLYIHSKIHTNEYPFKCSYCKKLFRWKQQMMNHLTTHTGEKNHMCDICGKGFGVKNELTRHRRTHSLDKPFTCQKCGVSFGQKRYLTNHNRTRHKTKVTSN</sequence>
<evidence type="ECO:0000256" key="11">
    <source>
        <dbReference type="SAM" id="MobiDB-lite"/>
    </source>
</evidence>
<organism evidence="13 14">
    <name type="scientific">Ceratosolen solmsi marchali</name>
    <dbReference type="NCBI Taxonomy" id="326594"/>
    <lineage>
        <taxon>Eukaryota</taxon>
        <taxon>Metazoa</taxon>
        <taxon>Ecdysozoa</taxon>
        <taxon>Arthropoda</taxon>
        <taxon>Hexapoda</taxon>
        <taxon>Insecta</taxon>
        <taxon>Pterygota</taxon>
        <taxon>Neoptera</taxon>
        <taxon>Endopterygota</taxon>
        <taxon>Hymenoptera</taxon>
        <taxon>Apocrita</taxon>
        <taxon>Proctotrupomorpha</taxon>
        <taxon>Chalcidoidea</taxon>
        <taxon>Agaonidae</taxon>
        <taxon>Agaoninae</taxon>
        <taxon>Ceratosolen</taxon>
    </lineage>
</organism>
<dbReference type="FunFam" id="3.30.160.60:FF:000145">
    <property type="entry name" value="Zinc finger protein 574"/>
    <property type="match status" value="1"/>
</dbReference>
<dbReference type="FunFam" id="3.30.160.60:FF:000110">
    <property type="entry name" value="Zinc finger protein-like"/>
    <property type="match status" value="1"/>
</dbReference>
<feature type="compositionally biased region" description="Basic residues" evidence="11">
    <location>
        <begin position="326"/>
        <end position="354"/>
    </location>
</feature>
<feature type="domain" description="C2H2-type" evidence="12">
    <location>
        <begin position="510"/>
        <end position="537"/>
    </location>
</feature>
<feature type="region of interest" description="Disordered" evidence="11">
    <location>
        <begin position="1"/>
        <end position="25"/>
    </location>
</feature>
<dbReference type="InterPro" id="IPR036236">
    <property type="entry name" value="Znf_C2H2_sf"/>
</dbReference>
<evidence type="ECO:0000256" key="2">
    <source>
        <dbReference type="ARBA" id="ARBA00022499"/>
    </source>
</evidence>
<dbReference type="SUPFAM" id="SSF57667">
    <property type="entry name" value="beta-beta-alpha zinc fingers"/>
    <property type="match status" value="7"/>
</dbReference>
<dbReference type="Gene3D" id="3.30.160.60">
    <property type="entry name" value="Classic Zinc Finger"/>
    <property type="match status" value="12"/>
</dbReference>
<proteinExistence type="predicted"/>
<feature type="domain" description="C2H2-type" evidence="12">
    <location>
        <begin position="66"/>
        <end position="93"/>
    </location>
</feature>
<dbReference type="GO" id="GO:0008270">
    <property type="term" value="F:zinc ion binding"/>
    <property type="evidence" value="ECO:0007669"/>
    <property type="project" value="UniProtKB-KW"/>
</dbReference>
<dbReference type="SMART" id="SM00355">
    <property type="entry name" value="ZnF_C2H2"/>
    <property type="match status" value="14"/>
</dbReference>
<evidence type="ECO:0000256" key="4">
    <source>
        <dbReference type="ARBA" id="ARBA00022737"/>
    </source>
</evidence>
<feature type="domain" description="C2H2-type" evidence="12">
    <location>
        <begin position="538"/>
        <end position="565"/>
    </location>
</feature>
<evidence type="ECO:0000313" key="14">
    <source>
        <dbReference type="RefSeq" id="XP_011504676.1"/>
    </source>
</evidence>
<dbReference type="GO" id="GO:0003682">
    <property type="term" value="F:chromatin binding"/>
    <property type="evidence" value="ECO:0007669"/>
    <property type="project" value="UniProtKB-ARBA"/>
</dbReference>
<feature type="domain" description="C2H2-type" evidence="12">
    <location>
        <begin position="425"/>
        <end position="452"/>
    </location>
</feature>
<dbReference type="AlphaFoldDB" id="A0AAJ6YUP7"/>
<evidence type="ECO:0000256" key="3">
    <source>
        <dbReference type="ARBA" id="ARBA00022723"/>
    </source>
</evidence>
<dbReference type="PANTHER" id="PTHR23226:SF416">
    <property type="entry name" value="FI01424P"/>
    <property type="match status" value="1"/>
</dbReference>
<feature type="domain" description="C2H2-type" evidence="12">
    <location>
        <begin position="94"/>
        <end position="122"/>
    </location>
</feature>
<feature type="domain" description="C2H2-type" evidence="12">
    <location>
        <begin position="151"/>
        <end position="178"/>
    </location>
</feature>
<feature type="domain" description="C2H2-type" evidence="12">
    <location>
        <begin position="566"/>
        <end position="593"/>
    </location>
</feature>
<protein>
    <submittedName>
        <fullName evidence="14">Endothelial zinc finger protein induced by tumor necrosis factor alpha-like</fullName>
    </submittedName>
</protein>
<dbReference type="FunFam" id="3.30.160.60:FF:000446">
    <property type="entry name" value="Zinc finger protein"/>
    <property type="match status" value="1"/>
</dbReference>
<feature type="region of interest" description="Disordered" evidence="11">
    <location>
        <begin position="398"/>
        <end position="423"/>
    </location>
</feature>
<gene>
    <name evidence="14" type="primary">LOC105367607</name>
</gene>
<keyword evidence="9" id="KW-0539">Nucleus</keyword>
<dbReference type="KEGG" id="csol:105367607"/>
<reference evidence="14" key="1">
    <citation type="submission" date="2025-08" db="UniProtKB">
        <authorList>
            <consortium name="RefSeq"/>
        </authorList>
    </citation>
    <scope>IDENTIFICATION</scope>
</reference>
<dbReference type="FunFam" id="3.30.160.60:FF:000688">
    <property type="entry name" value="zinc finger protein 197 isoform X1"/>
    <property type="match status" value="1"/>
</dbReference>
<evidence type="ECO:0000256" key="7">
    <source>
        <dbReference type="ARBA" id="ARBA00022843"/>
    </source>
</evidence>
<feature type="region of interest" description="Disordered" evidence="11">
    <location>
        <begin position="324"/>
        <end position="354"/>
    </location>
</feature>
<evidence type="ECO:0000256" key="6">
    <source>
        <dbReference type="ARBA" id="ARBA00022833"/>
    </source>
</evidence>
<keyword evidence="6" id="KW-0862">Zinc</keyword>
<feature type="compositionally biased region" description="Polar residues" evidence="11">
    <location>
        <begin position="398"/>
        <end position="408"/>
    </location>
</feature>
<feature type="domain" description="C2H2-type" evidence="12">
    <location>
        <begin position="482"/>
        <end position="509"/>
    </location>
</feature>
<evidence type="ECO:0000259" key="12">
    <source>
        <dbReference type="PROSITE" id="PS50157"/>
    </source>
</evidence>
<keyword evidence="7" id="KW-0832">Ubl conjugation</keyword>
<dbReference type="GO" id="GO:0030674">
    <property type="term" value="F:protein-macromolecule adaptor activity"/>
    <property type="evidence" value="ECO:0007669"/>
    <property type="project" value="UniProtKB-ARBA"/>
</dbReference>
<dbReference type="FunFam" id="3.30.160.60:FF:000690">
    <property type="entry name" value="Zinc finger protein 354C"/>
    <property type="match status" value="2"/>
</dbReference>
<dbReference type="PANTHER" id="PTHR23226">
    <property type="entry name" value="ZINC FINGER AND SCAN DOMAIN-CONTAINING"/>
    <property type="match status" value="1"/>
</dbReference>
<dbReference type="GO" id="GO:0005634">
    <property type="term" value="C:nucleus"/>
    <property type="evidence" value="ECO:0007669"/>
    <property type="project" value="UniProtKB-SubCell"/>
</dbReference>
<dbReference type="GO" id="GO:0040029">
    <property type="term" value="P:epigenetic regulation of gene expression"/>
    <property type="evidence" value="ECO:0007669"/>
    <property type="project" value="UniProtKB-ARBA"/>
</dbReference>
<feature type="domain" description="C2H2-type" evidence="12">
    <location>
        <begin position="235"/>
        <end position="263"/>
    </location>
</feature>
<dbReference type="FunFam" id="3.30.160.60:FF:000624">
    <property type="entry name" value="zinc finger protein 697"/>
    <property type="match status" value="1"/>
</dbReference>
<evidence type="ECO:0000256" key="10">
    <source>
        <dbReference type="PROSITE-ProRule" id="PRU00042"/>
    </source>
</evidence>
<feature type="domain" description="C2H2-type" evidence="12">
    <location>
        <begin position="594"/>
        <end position="622"/>
    </location>
</feature>
<dbReference type="GO" id="GO:0000981">
    <property type="term" value="F:DNA-binding transcription factor activity, RNA polymerase II-specific"/>
    <property type="evidence" value="ECO:0007669"/>
    <property type="project" value="TreeGrafter"/>
</dbReference>
<evidence type="ECO:0000256" key="5">
    <source>
        <dbReference type="ARBA" id="ARBA00022771"/>
    </source>
</evidence>
<dbReference type="PROSITE" id="PS00028">
    <property type="entry name" value="ZINC_FINGER_C2H2_1"/>
    <property type="match status" value="14"/>
</dbReference>
<keyword evidence="5 10" id="KW-0863">Zinc-finger</keyword>
<feature type="domain" description="C2H2-type" evidence="12">
    <location>
        <begin position="179"/>
        <end position="206"/>
    </location>
</feature>
<dbReference type="GO" id="GO:0000785">
    <property type="term" value="C:chromatin"/>
    <property type="evidence" value="ECO:0007669"/>
    <property type="project" value="UniProtKB-ARBA"/>
</dbReference>
<dbReference type="InterPro" id="IPR013087">
    <property type="entry name" value="Znf_C2H2_type"/>
</dbReference>
<keyword evidence="3" id="KW-0479">Metal-binding</keyword>
<keyword evidence="2" id="KW-1017">Isopeptide bond</keyword>
<feature type="domain" description="C2H2-type" evidence="12">
    <location>
        <begin position="123"/>
        <end position="150"/>
    </location>
</feature>
<dbReference type="Pfam" id="PF00096">
    <property type="entry name" value="zf-C2H2"/>
    <property type="match status" value="10"/>
</dbReference>
<dbReference type="RefSeq" id="XP_011504676.1">
    <property type="nucleotide sequence ID" value="XM_011506374.1"/>
</dbReference>
<keyword evidence="8" id="KW-0238">DNA-binding</keyword>
<keyword evidence="4" id="KW-0677">Repeat</keyword>
<evidence type="ECO:0000256" key="8">
    <source>
        <dbReference type="ARBA" id="ARBA00023125"/>
    </source>
</evidence>
<feature type="domain" description="C2H2-type" evidence="12">
    <location>
        <begin position="453"/>
        <end position="481"/>
    </location>
</feature>
<evidence type="ECO:0000313" key="13">
    <source>
        <dbReference type="Proteomes" id="UP000695007"/>
    </source>
</evidence>
<dbReference type="FunFam" id="3.30.160.60:FF:000045">
    <property type="entry name" value="ZFP69 zinc finger protein B"/>
    <property type="match status" value="1"/>
</dbReference>
<comment type="subcellular location">
    <subcellularLocation>
        <location evidence="1">Nucleus</location>
    </subcellularLocation>
</comment>
<dbReference type="Pfam" id="PF13912">
    <property type="entry name" value="zf-C2H2_6"/>
    <property type="match status" value="1"/>
</dbReference>